<accession>A0ABW7RLY9</accession>
<proteinExistence type="predicted"/>
<evidence type="ECO:0000313" key="3">
    <source>
        <dbReference type="EMBL" id="MFH8587320.1"/>
    </source>
</evidence>
<dbReference type="Proteomes" id="UP001610990">
    <property type="component" value="Unassembled WGS sequence"/>
</dbReference>
<dbReference type="GO" id="GO:0016491">
    <property type="term" value="F:oxidoreductase activity"/>
    <property type="evidence" value="ECO:0007669"/>
    <property type="project" value="UniProtKB-KW"/>
</dbReference>
<dbReference type="EC" id="1.-.-.-" evidence="3"/>
<evidence type="ECO:0000313" key="4">
    <source>
        <dbReference type="Proteomes" id="UP001610990"/>
    </source>
</evidence>
<keyword evidence="4" id="KW-1185">Reference proteome</keyword>
<dbReference type="PANTHER" id="PTHR13847:SF287">
    <property type="entry name" value="FAD-DEPENDENT OXIDOREDUCTASE DOMAIN-CONTAINING PROTEIN 1"/>
    <property type="match status" value="1"/>
</dbReference>
<dbReference type="Gene3D" id="3.30.9.10">
    <property type="entry name" value="D-Amino Acid Oxidase, subunit A, domain 2"/>
    <property type="match status" value="1"/>
</dbReference>
<feature type="domain" description="FAD dependent oxidoreductase" evidence="2">
    <location>
        <begin position="49"/>
        <end position="431"/>
    </location>
</feature>
<dbReference type="InterPro" id="IPR006076">
    <property type="entry name" value="FAD-dep_OxRdtase"/>
</dbReference>
<name>A0ABW7RLY9_9ACTN</name>
<reference evidence="3 4" key="1">
    <citation type="submission" date="2024-10" db="EMBL/GenBank/DDBJ databases">
        <title>The Natural Products Discovery Center: Release of the First 8490 Sequenced Strains for Exploring Actinobacteria Biosynthetic Diversity.</title>
        <authorList>
            <person name="Kalkreuter E."/>
            <person name="Kautsar S.A."/>
            <person name="Yang D."/>
            <person name="Bader C.D."/>
            <person name="Teijaro C.N."/>
            <person name="Fluegel L."/>
            <person name="Davis C.M."/>
            <person name="Simpson J.R."/>
            <person name="Lauterbach L."/>
            <person name="Steele A.D."/>
            <person name="Gui C."/>
            <person name="Meng S."/>
            <person name="Li G."/>
            <person name="Viehrig K."/>
            <person name="Ye F."/>
            <person name="Su P."/>
            <person name="Kiefer A.F."/>
            <person name="Nichols A."/>
            <person name="Cepeda A.J."/>
            <person name="Yan W."/>
            <person name="Fan B."/>
            <person name="Jiang Y."/>
            <person name="Adhikari A."/>
            <person name="Zheng C.-J."/>
            <person name="Schuster L."/>
            <person name="Cowan T.M."/>
            <person name="Smanski M.J."/>
            <person name="Chevrette M.G."/>
            <person name="De Carvalho L.P.S."/>
            <person name="Shen B."/>
        </authorList>
    </citation>
    <scope>NUCLEOTIDE SEQUENCE [LARGE SCALE GENOMIC DNA]</scope>
    <source>
        <strain evidence="3 4">NPDC018013</strain>
    </source>
</reference>
<dbReference type="SUPFAM" id="SSF51905">
    <property type="entry name" value="FAD/NAD(P)-binding domain"/>
    <property type="match status" value="1"/>
</dbReference>
<evidence type="ECO:0000259" key="2">
    <source>
        <dbReference type="Pfam" id="PF01266"/>
    </source>
</evidence>
<comment type="caution">
    <text evidence="3">The sequence shown here is derived from an EMBL/GenBank/DDBJ whole genome shotgun (WGS) entry which is preliminary data.</text>
</comment>
<keyword evidence="1 3" id="KW-0560">Oxidoreductase</keyword>
<dbReference type="PANTHER" id="PTHR13847">
    <property type="entry name" value="SARCOSINE DEHYDROGENASE-RELATED"/>
    <property type="match status" value="1"/>
</dbReference>
<dbReference type="RefSeq" id="WP_367433027.1">
    <property type="nucleotide sequence ID" value="NZ_CP108413.1"/>
</dbReference>
<evidence type="ECO:0000256" key="1">
    <source>
        <dbReference type="ARBA" id="ARBA00023002"/>
    </source>
</evidence>
<gene>
    <name evidence="3" type="ORF">ACH4GP_23455</name>
</gene>
<sequence>MTMPPTGTDAATGAVTSAAPDAAADLAPGLAPDSVTSAVPHAAPNSVTDVIVVGAGVIGASVALELAKLGLRVTVVDKAGGVGHGSTSASSAIVRFNYSTRDGVATAWESRHCWERWPDHLGFRDPAGPARFHRAGMVMLDVPVAPRERMTRLFDQVGVPYEEWEPATLAARIPGIDPGRYWPPRPVDDDRFFDDARGTVGALYTPDAGYVDDPQLAAQNLAAAAAHRGARFVLNRAVTRIHTRGDRVGGVTLSDGTRLTAPVLVNAAGPWSGALNRLAGVGAEFTVGVRPMRQEVHQVTAPDSWTGPGETRPAVADMDLGTYLRPAPGGRLLVGGTEPECDPFDWVEDPDAARPHATASRFRAQVTRAARRLTDLTVPNTPSGIAGVYDVADDWTPIYDRTDLDGFYVAMGTSGNQFKNAPLAGRFLAALVAGVEAGHDHDAEPLSYHCEHTGHIIGLAAFSRKRPVNADSSGSVLG</sequence>
<dbReference type="Gene3D" id="3.50.50.60">
    <property type="entry name" value="FAD/NAD(P)-binding domain"/>
    <property type="match status" value="1"/>
</dbReference>
<dbReference type="InterPro" id="IPR036188">
    <property type="entry name" value="FAD/NAD-bd_sf"/>
</dbReference>
<organism evidence="3 4">
    <name type="scientific">Streptomyces celluloflavus</name>
    <dbReference type="NCBI Taxonomy" id="58344"/>
    <lineage>
        <taxon>Bacteria</taxon>
        <taxon>Bacillati</taxon>
        <taxon>Actinomycetota</taxon>
        <taxon>Actinomycetes</taxon>
        <taxon>Kitasatosporales</taxon>
        <taxon>Streptomycetaceae</taxon>
        <taxon>Streptomyces</taxon>
    </lineage>
</organism>
<dbReference type="Pfam" id="PF01266">
    <property type="entry name" value="DAO"/>
    <property type="match status" value="1"/>
</dbReference>
<protein>
    <submittedName>
        <fullName evidence="3">NAD(P)/FAD-dependent oxidoreductase</fullName>
        <ecNumber evidence="3">1.-.-.-</ecNumber>
    </submittedName>
</protein>
<dbReference type="EMBL" id="JBIRGH010000015">
    <property type="protein sequence ID" value="MFH8587320.1"/>
    <property type="molecule type" value="Genomic_DNA"/>
</dbReference>